<evidence type="ECO:0000256" key="1">
    <source>
        <dbReference type="SAM" id="MobiDB-lite"/>
    </source>
</evidence>
<feature type="compositionally biased region" description="Basic and acidic residues" evidence="1">
    <location>
        <begin position="139"/>
        <end position="158"/>
    </location>
</feature>
<feature type="compositionally biased region" description="Basic and acidic residues" evidence="1">
    <location>
        <begin position="115"/>
        <end position="126"/>
    </location>
</feature>
<keyword evidence="3" id="KW-1185">Reference proteome</keyword>
<proteinExistence type="predicted"/>
<sequence length="219" mass="23902">MSRAGTRHHHKPIRAARSGSAGTVCPRQDDGRPPRRSLHVRSRSVSGGPGGPGAHPFLPQFDVRYVQAEAAAPAPCDGPGGIGPSVEADCADTTVDDPERKDGGASPFMLPELKGTQHEDQGVKNGDEEEGGAAEEEENVRTPDFGRETTNDGRDTRRSTKKQLTEWTRPEPCQRRRRRTAKTPATLQEKRGITRCVRERVRRTITKGGGWLGGRVTRI</sequence>
<gene>
    <name evidence="2" type="ORF">NDU88_004321</name>
</gene>
<feature type="region of interest" description="Disordered" evidence="1">
    <location>
        <begin position="1"/>
        <end position="187"/>
    </location>
</feature>
<accession>A0AAV7RIZ9</accession>
<reference evidence="2" key="1">
    <citation type="journal article" date="2022" name="bioRxiv">
        <title>Sequencing and chromosome-scale assembly of the giantPleurodeles waltlgenome.</title>
        <authorList>
            <person name="Brown T."/>
            <person name="Elewa A."/>
            <person name="Iarovenko S."/>
            <person name="Subramanian E."/>
            <person name="Araus A.J."/>
            <person name="Petzold A."/>
            <person name="Susuki M."/>
            <person name="Suzuki K.-i.T."/>
            <person name="Hayashi T."/>
            <person name="Toyoda A."/>
            <person name="Oliveira C."/>
            <person name="Osipova E."/>
            <person name="Leigh N.D."/>
            <person name="Simon A."/>
            <person name="Yun M.H."/>
        </authorList>
    </citation>
    <scope>NUCLEOTIDE SEQUENCE</scope>
    <source>
        <strain evidence="2">20211129_DDA</strain>
        <tissue evidence="2">Liver</tissue>
    </source>
</reference>
<feature type="compositionally biased region" description="Basic residues" evidence="1">
    <location>
        <begin position="1"/>
        <end position="14"/>
    </location>
</feature>
<protein>
    <submittedName>
        <fullName evidence="2">Uncharacterized protein</fullName>
    </submittedName>
</protein>
<evidence type="ECO:0000313" key="2">
    <source>
        <dbReference type="EMBL" id="KAJ1151541.1"/>
    </source>
</evidence>
<feature type="compositionally biased region" description="Acidic residues" evidence="1">
    <location>
        <begin position="127"/>
        <end position="138"/>
    </location>
</feature>
<dbReference type="Proteomes" id="UP001066276">
    <property type="component" value="Chromosome 5"/>
</dbReference>
<evidence type="ECO:0000313" key="3">
    <source>
        <dbReference type="Proteomes" id="UP001066276"/>
    </source>
</evidence>
<organism evidence="2 3">
    <name type="scientific">Pleurodeles waltl</name>
    <name type="common">Iberian ribbed newt</name>
    <dbReference type="NCBI Taxonomy" id="8319"/>
    <lineage>
        <taxon>Eukaryota</taxon>
        <taxon>Metazoa</taxon>
        <taxon>Chordata</taxon>
        <taxon>Craniata</taxon>
        <taxon>Vertebrata</taxon>
        <taxon>Euteleostomi</taxon>
        <taxon>Amphibia</taxon>
        <taxon>Batrachia</taxon>
        <taxon>Caudata</taxon>
        <taxon>Salamandroidea</taxon>
        <taxon>Salamandridae</taxon>
        <taxon>Pleurodelinae</taxon>
        <taxon>Pleurodeles</taxon>
    </lineage>
</organism>
<dbReference type="EMBL" id="JANPWB010000009">
    <property type="protein sequence ID" value="KAJ1151541.1"/>
    <property type="molecule type" value="Genomic_DNA"/>
</dbReference>
<name>A0AAV7RIZ9_PLEWA</name>
<comment type="caution">
    <text evidence="2">The sequence shown here is derived from an EMBL/GenBank/DDBJ whole genome shotgun (WGS) entry which is preliminary data.</text>
</comment>
<dbReference type="AlphaFoldDB" id="A0AAV7RIZ9"/>